<protein>
    <recommendedName>
        <fullName evidence="1">LA2681-like HEPN domain-containing protein</fullName>
    </recommendedName>
</protein>
<gene>
    <name evidence="2" type="ORF">GGD69_005777</name>
</gene>
<evidence type="ECO:0000313" key="3">
    <source>
        <dbReference type="Proteomes" id="UP000518681"/>
    </source>
</evidence>
<dbReference type="Proteomes" id="UP000518681">
    <property type="component" value="Unassembled WGS sequence"/>
</dbReference>
<dbReference type="EMBL" id="JACIIK010000010">
    <property type="protein sequence ID" value="MBB6204883.1"/>
    <property type="molecule type" value="Genomic_DNA"/>
</dbReference>
<accession>A0AAW3V204</accession>
<dbReference type="Pfam" id="PF18733">
    <property type="entry name" value="HEPN_LA2681"/>
    <property type="match status" value="1"/>
</dbReference>
<feature type="domain" description="LA2681-like HEPN" evidence="1">
    <location>
        <begin position="275"/>
        <end position="486"/>
    </location>
</feature>
<dbReference type="InterPro" id="IPR011990">
    <property type="entry name" value="TPR-like_helical_dom_sf"/>
</dbReference>
<dbReference type="SUPFAM" id="SSF48452">
    <property type="entry name" value="TPR-like"/>
    <property type="match status" value="1"/>
</dbReference>
<name>A0AAW3V204_9BURK</name>
<sequence length="512" mass="57771">MMESQNLDSLGDDQAFEQVGLMIDGASDSNNRNLIDDAIRLLDNLATRPTLSGEQRILAHYFRANAFETKLRQAGGVRSSKWDILHFDNVLFELRSAVRHDDFPTLDPLRQCQILTNLGSSLNAVGRPVEALQQWARAIEIIPGFAIALGNRGIGLAHYGKFLYDERDRALLGFGAYKSYRAAAAKGTLYDSPEGYRHRSTYIKDAETIANYVDVDRAREVLEEEFSLGRSKAERAYRTWALQNRLFLNPLNDIGEYSIAAHDVLHLPSLTTEISAEPPALFGFYNQMKQEFASARWLLFEGLTEGTTHFSDRGAYLIDTLGLPAYSLGVEKIKLAFRMAYSLLDKVAYFINDYFEVGLPGNKVSFRSVWYKPKGEPKVLSSTFEDRPNWPLRGLYWLSRDIYEPAFKGVAEPSAQGLADVRNYLEHKYCQVYEDLGIEYSKQSTTRNGVSLGLHIGRDALEAKTMQILGIARATLIYLSLAIHREEAERNKSRGAGIVARMPLQVLPKKRM</sequence>
<dbReference type="AlphaFoldDB" id="A0AAW3V204"/>
<proteinExistence type="predicted"/>
<dbReference type="RefSeq" id="WP_183799287.1">
    <property type="nucleotide sequence ID" value="NZ_JACIII010000009.1"/>
</dbReference>
<dbReference type="Gene3D" id="1.25.40.10">
    <property type="entry name" value="Tetratricopeptide repeat domain"/>
    <property type="match status" value="1"/>
</dbReference>
<evidence type="ECO:0000259" key="1">
    <source>
        <dbReference type="Pfam" id="PF18733"/>
    </source>
</evidence>
<dbReference type="InterPro" id="IPR040826">
    <property type="entry name" value="HEPN_LA2681"/>
</dbReference>
<comment type="caution">
    <text evidence="2">The sequence shown here is derived from an EMBL/GenBank/DDBJ whole genome shotgun (WGS) entry which is preliminary data.</text>
</comment>
<evidence type="ECO:0000313" key="2">
    <source>
        <dbReference type="EMBL" id="MBB6204883.1"/>
    </source>
</evidence>
<organism evidence="2 3">
    <name type="scientific">Paraburkholderia fungorum</name>
    <dbReference type="NCBI Taxonomy" id="134537"/>
    <lineage>
        <taxon>Bacteria</taxon>
        <taxon>Pseudomonadati</taxon>
        <taxon>Pseudomonadota</taxon>
        <taxon>Betaproteobacteria</taxon>
        <taxon>Burkholderiales</taxon>
        <taxon>Burkholderiaceae</taxon>
        <taxon>Paraburkholderia</taxon>
    </lineage>
</organism>
<reference evidence="2 3" key="1">
    <citation type="submission" date="2020-08" db="EMBL/GenBank/DDBJ databases">
        <title>Genomic Encyclopedia of Type Strains, Phase IV (KMG-V): Genome sequencing to study the core and pangenomes of soil and plant-associated prokaryotes.</title>
        <authorList>
            <person name="Whitman W."/>
        </authorList>
    </citation>
    <scope>NUCLEOTIDE SEQUENCE [LARGE SCALE GENOMIC DNA]</scope>
    <source>
        <strain evidence="2 3">SEMIA 4013</strain>
    </source>
</reference>